<reference evidence="1" key="1">
    <citation type="journal article" date="2015" name="Genome Announc.">
        <title>Draft Genome Sequence of the Polyhydroxyalkanoate-Producing Bacterium Burkholderia sacchari LMG 19450 Isolated from Brazilian Sugarcane Plantation Soil.</title>
        <authorList>
            <person name="Alexandrino P.M."/>
            <person name="Mendonca T.T."/>
            <person name="Guaman Bautista L.P."/>
            <person name="Cherix J."/>
            <person name="Lozano-Sakalauskas G.C."/>
            <person name="Fujita A."/>
            <person name="Ramos Filho E."/>
            <person name="Long P."/>
            <person name="Padilla G."/>
            <person name="Taciro M.K."/>
            <person name="Gomez J.G."/>
            <person name="Silva L.F."/>
        </authorList>
    </citation>
    <scope>NUCLEOTIDE SEQUENCE</scope>
    <source>
        <strain evidence="1">LMG 19450</strain>
    </source>
</reference>
<dbReference type="RefSeq" id="WP_152617319.1">
    <property type="nucleotide sequence ID" value="NZ_CADFGF010000024.1"/>
</dbReference>
<accession>A0A8T6ZID3</accession>
<dbReference type="Proteomes" id="UP000030460">
    <property type="component" value="Unassembled WGS sequence"/>
</dbReference>
<keyword evidence="2" id="KW-1185">Reference proteome</keyword>
<gene>
    <name evidence="1" type="ORF">NH14_028280</name>
</gene>
<dbReference type="EMBL" id="JTDB02000011">
    <property type="protein sequence ID" value="NLP64967.1"/>
    <property type="molecule type" value="Genomic_DNA"/>
</dbReference>
<comment type="caution">
    <text evidence="1">The sequence shown here is derived from an EMBL/GenBank/DDBJ whole genome shotgun (WGS) entry which is preliminary data.</text>
</comment>
<evidence type="ECO:0000313" key="1">
    <source>
        <dbReference type="EMBL" id="NLP64967.1"/>
    </source>
</evidence>
<dbReference type="OrthoDB" id="8577941at2"/>
<name>A0A8T6ZID3_9BURK</name>
<reference evidence="1" key="2">
    <citation type="submission" date="2020-04" db="EMBL/GenBank/DDBJ databases">
        <authorList>
            <person name="Alexandrino P."/>
            <person name="Mendonca T."/>
            <person name="Guaman L."/>
            <person name="Cherix J."/>
            <person name="Lozano-Sakalauskas G."/>
            <person name="Fujita A."/>
            <person name="Filho E.R."/>
            <person name="Long P."/>
            <person name="Padilla G."/>
            <person name="Taciro M.K."/>
            <person name="Gomez J.G."/>
            <person name="Silva L.F."/>
            <person name="Torres M."/>
        </authorList>
    </citation>
    <scope>NUCLEOTIDE SEQUENCE</scope>
    <source>
        <strain evidence="1">LMG 19450</strain>
    </source>
</reference>
<dbReference type="AlphaFoldDB" id="A0A8T6ZID3"/>
<organism evidence="1 2">
    <name type="scientific">Paraburkholderia sacchari</name>
    <dbReference type="NCBI Taxonomy" id="159450"/>
    <lineage>
        <taxon>Bacteria</taxon>
        <taxon>Pseudomonadati</taxon>
        <taxon>Pseudomonadota</taxon>
        <taxon>Betaproteobacteria</taxon>
        <taxon>Burkholderiales</taxon>
        <taxon>Burkholderiaceae</taxon>
        <taxon>Paraburkholderia</taxon>
    </lineage>
</organism>
<evidence type="ECO:0000313" key="2">
    <source>
        <dbReference type="Proteomes" id="UP000030460"/>
    </source>
</evidence>
<proteinExistence type="predicted"/>
<protein>
    <submittedName>
        <fullName evidence="1">Uncharacterized protein</fullName>
    </submittedName>
</protein>
<sequence>MYVDAWLDRLNRRLDEEARLLVGVRLNAVHQALPPDGSAEAVVGLLLVPEAACRRFNLAPAVMLHRPNGMANCSVNEALSRALQWGRVEPGEVKRIWQGGLDASSANAATKATVQAGIATKLTSIDYLVGNAGEVAPWLNVACATRSVVEENAPQLVVTAGKGGECFSVIRNVK</sequence>